<name>A0ABU7E6P7_9TELE</name>
<keyword evidence="2" id="KW-0732">Signal</keyword>
<evidence type="ECO:0000313" key="3">
    <source>
        <dbReference type="EMBL" id="MED6282927.1"/>
    </source>
</evidence>
<accession>A0ABU7E6P7</accession>
<dbReference type="EMBL" id="JAHUTJ010049332">
    <property type="protein sequence ID" value="MED6282927.1"/>
    <property type="molecule type" value="Genomic_DNA"/>
</dbReference>
<sequence>MGVVWTLCIPLMMVWAFKGSCSSVIATNSRVAELQHQQKETVETEAKAAVRDGNSKPGDSFLVSSARDDPNLMSAMGRVVSRLQAVTWHPLPSFTEETLPTRHGPMTFPTRSTQGEDPLTNRPLTSPTQPRTHPGRTELLCSNMSNPSASGLTG</sequence>
<feature type="compositionally biased region" description="Polar residues" evidence="1">
    <location>
        <begin position="122"/>
        <end position="131"/>
    </location>
</feature>
<protein>
    <submittedName>
        <fullName evidence="3">Uncharacterized protein</fullName>
    </submittedName>
</protein>
<feature type="region of interest" description="Disordered" evidence="1">
    <location>
        <begin position="94"/>
        <end position="154"/>
    </location>
</feature>
<proteinExistence type="predicted"/>
<comment type="caution">
    <text evidence="3">The sequence shown here is derived from an EMBL/GenBank/DDBJ whole genome shotgun (WGS) entry which is preliminary data.</text>
</comment>
<organism evidence="3 4">
    <name type="scientific">Characodon lateralis</name>
    <dbReference type="NCBI Taxonomy" id="208331"/>
    <lineage>
        <taxon>Eukaryota</taxon>
        <taxon>Metazoa</taxon>
        <taxon>Chordata</taxon>
        <taxon>Craniata</taxon>
        <taxon>Vertebrata</taxon>
        <taxon>Euteleostomi</taxon>
        <taxon>Actinopterygii</taxon>
        <taxon>Neopterygii</taxon>
        <taxon>Teleostei</taxon>
        <taxon>Neoteleostei</taxon>
        <taxon>Acanthomorphata</taxon>
        <taxon>Ovalentaria</taxon>
        <taxon>Atherinomorphae</taxon>
        <taxon>Cyprinodontiformes</taxon>
        <taxon>Goodeidae</taxon>
        <taxon>Characodon</taxon>
    </lineage>
</organism>
<dbReference type="Proteomes" id="UP001352852">
    <property type="component" value="Unassembled WGS sequence"/>
</dbReference>
<reference evidence="3 4" key="1">
    <citation type="submission" date="2021-06" db="EMBL/GenBank/DDBJ databases">
        <authorList>
            <person name="Palmer J.M."/>
        </authorList>
    </citation>
    <scope>NUCLEOTIDE SEQUENCE [LARGE SCALE GENOMIC DNA]</scope>
    <source>
        <strain evidence="3 4">CL_MEX2019</strain>
        <tissue evidence="3">Muscle</tissue>
    </source>
</reference>
<evidence type="ECO:0000256" key="2">
    <source>
        <dbReference type="SAM" id="SignalP"/>
    </source>
</evidence>
<feature type="compositionally biased region" description="Polar residues" evidence="1">
    <location>
        <begin position="140"/>
        <end position="154"/>
    </location>
</feature>
<feature type="chain" id="PRO_5047299151" evidence="2">
    <location>
        <begin position="17"/>
        <end position="154"/>
    </location>
</feature>
<feature type="signal peptide" evidence="2">
    <location>
        <begin position="1"/>
        <end position="16"/>
    </location>
</feature>
<gene>
    <name evidence="3" type="ORF">CHARACLAT_003427</name>
</gene>
<evidence type="ECO:0000313" key="4">
    <source>
        <dbReference type="Proteomes" id="UP001352852"/>
    </source>
</evidence>
<keyword evidence="4" id="KW-1185">Reference proteome</keyword>
<evidence type="ECO:0000256" key="1">
    <source>
        <dbReference type="SAM" id="MobiDB-lite"/>
    </source>
</evidence>